<evidence type="ECO:0000256" key="5">
    <source>
        <dbReference type="SAM" id="Phobius"/>
    </source>
</evidence>
<keyword evidence="3 5" id="KW-1133">Transmembrane helix</keyword>
<dbReference type="AlphaFoldDB" id="A0A1H8T7U8"/>
<evidence type="ECO:0000256" key="1">
    <source>
        <dbReference type="ARBA" id="ARBA00004141"/>
    </source>
</evidence>
<name>A0A1H8T7U8_9ACTN</name>
<gene>
    <name evidence="6" type="ORF">SAMN02910314_01439</name>
</gene>
<keyword evidence="2 5" id="KW-0812">Transmembrane</keyword>
<reference evidence="7" key="1">
    <citation type="submission" date="2016-10" db="EMBL/GenBank/DDBJ databases">
        <authorList>
            <person name="Varghese N."/>
        </authorList>
    </citation>
    <scope>NUCLEOTIDE SEQUENCE [LARGE SCALE GENOMIC DNA]</scope>
    <source>
        <strain evidence="7">DSM 21843</strain>
    </source>
</reference>
<keyword evidence="4 5" id="KW-0472">Membrane</keyword>
<feature type="transmembrane region" description="Helical" evidence="5">
    <location>
        <begin position="131"/>
        <end position="148"/>
    </location>
</feature>
<dbReference type="Proteomes" id="UP000182975">
    <property type="component" value="Unassembled WGS sequence"/>
</dbReference>
<feature type="transmembrane region" description="Helical" evidence="5">
    <location>
        <begin position="160"/>
        <end position="181"/>
    </location>
</feature>
<dbReference type="Pfam" id="PF00146">
    <property type="entry name" value="NADHdh"/>
    <property type="match status" value="1"/>
</dbReference>
<dbReference type="EMBL" id="FOEC01000009">
    <property type="protein sequence ID" value="SEO86981.1"/>
    <property type="molecule type" value="Genomic_DNA"/>
</dbReference>
<evidence type="ECO:0000313" key="7">
    <source>
        <dbReference type="Proteomes" id="UP000182975"/>
    </source>
</evidence>
<evidence type="ECO:0000256" key="4">
    <source>
        <dbReference type="ARBA" id="ARBA00023136"/>
    </source>
</evidence>
<feature type="transmembrane region" description="Helical" evidence="5">
    <location>
        <begin position="93"/>
        <end position="111"/>
    </location>
</feature>
<feature type="transmembrane region" description="Helical" evidence="5">
    <location>
        <begin position="66"/>
        <end position="87"/>
    </location>
</feature>
<organism evidence="6 7">
    <name type="scientific">Denitrobacterium detoxificans</name>
    <dbReference type="NCBI Taxonomy" id="79604"/>
    <lineage>
        <taxon>Bacteria</taxon>
        <taxon>Bacillati</taxon>
        <taxon>Actinomycetota</taxon>
        <taxon>Coriobacteriia</taxon>
        <taxon>Eggerthellales</taxon>
        <taxon>Eggerthellaceae</taxon>
        <taxon>Denitrobacterium</taxon>
    </lineage>
</organism>
<proteinExistence type="predicted"/>
<dbReference type="STRING" id="79604.AAY81_05615"/>
<keyword evidence="7" id="KW-1185">Reference proteome</keyword>
<dbReference type="PANTHER" id="PTHR43359:SF1">
    <property type="entry name" value="FORMATE HYDROGENLYASE SUBUNIT 4-RELATED"/>
    <property type="match status" value="1"/>
</dbReference>
<accession>A0A1H8T7U8</accession>
<evidence type="ECO:0000256" key="3">
    <source>
        <dbReference type="ARBA" id="ARBA00022989"/>
    </source>
</evidence>
<sequence>MTPILMAILKTLIATVIFAVVAPVIGCLLAGLERIISARMQGRVGPKLLQPYWDVRKLLEKERASVNGVEGVYIAAALGFAMLAGGIFFSGGNLLLCVFVITLSSLFFIIAAYSTRSPYAEIGAARETIQVMSYEPMVLFMAIVFYQVTHSFDVVAAFRLTHPIICFGLGAFIGLAFILTIKLRKSPFDISDSGHHGHQDIVKGVTTEMSGPTLAKVEIMHWVEDVLFLGWVGMFFVWGGPVTIIVAIVFALVMWFLEIWIDNNFARVKWQPMLKWAWAVALVAGGINIAVLAFI</sequence>
<feature type="transmembrane region" description="Helical" evidence="5">
    <location>
        <begin position="276"/>
        <end position="294"/>
    </location>
</feature>
<dbReference type="PANTHER" id="PTHR43359">
    <property type="entry name" value="FORMATE HYDROGENLYASE SUBUNIT 4"/>
    <property type="match status" value="1"/>
</dbReference>
<feature type="transmembrane region" description="Helical" evidence="5">
    <location>
        <begin position="12"/>
        <end position="32"/>
    </location>
</feature>
<dbReference type="InterPro" id="IPR052561">
    <property type="entry name" value="ComplexI_Subunit1"/>
</dbReference>
<comment type="subcellular location">
    <subcellularLocation>
        <location evidence="1">Membrane</location>
        <topology evidence="1">Multi-pass membrane protein</topology>
    </subcellularLocation>
</comment>
<dbReference type="InterPro" id="IPR001694">
    <property type="entry name" value="NADH_UbQ_OxRdtase_su1/FPO"/>
</dbReference>
<dbReference type="GO" id="GO:0005886">
    <property type="term" value="C:plasma membrane"/>
    <property type="evidence" value="ECO:0007669"/>
    <property type="project" value="TreeGrafter"/>
</dbReference>
<evidence type="ECO:0000256" key="2">
    <source>
        <dbReference type="ARBA" id="ARBA00022692"/>
    </source>
</evidence>
<protein>
    <submittedName>
        <fullName evidence="6">Ech hydrogenase subunit B</fullName>
    </submittedName>
</protein>
<evidence type="ECO:0000313" key="6">
    <source>
        <dbReference type="EMBL" id="SEO86981.1"/>
    </source>
</evidence>
<feature type="transmembrane region" description="Helical" evidence="5">
    <location>
        <begin position="226"/>
        <end position="256"/>
    </location>
</feature>